<dbReference type="OrthoDB" id="179938at2"/>
<dbReference type="AlphaFoldDB" id="A0A1T4YXZ2"/>
<evidence type="ECO:0008006" key="3">
    <source>
        <dbReference type="Google" id="ProtNLM"/>
    </source>
</evidence>
<proteinExistence type="predicted"/>
<dbReference type="Proteomes" id="UP000190774">
    <property type="component" value="Unassembled WGS sequence"/>
</dbReference>
<dbReference type="Gene3D" id="2.60.120.380">
    <property type="match status" value="2"/>
</dbReference>
<keyword evidence="2" id="KW-1185">Reference proteome</keyword>
<gene>
    <name evidence="1" type="ORF">SAMN02745166_04473</name>
</gene>
<dbReference type="STRING" id="48467.SAMN02745166_04473"/>
<evidence type="ECO:0000313" key="1">
    <source>
        <dbReference type="EMBL" id="SKB06428.1"/>
    </source>
</evidence>
<sequence>MKNRVVTRVWRVILPGWIKGIIGVYCLGGHTQAVLADAPRMEALFPAGGQKGSSFEVSVTGKVGAECRLWTNAPGVFFMPTGRKQEWRATVSDQTKPGLYLVRAINDEGASEPRWFSIGSFAEMLENEPNDELGKSQEVTKLPICINGRLDKGGDVDGYAVRLDAGQTLTAVVEAYALGSGVDMLAHVIDEKGIRVLTASDGRNLDPSLAFKAPAAGLYTVQLAGFAHPPVADVRFTGGASVVYRLHLTRSAVATHLFPPVVSRQGKHDVTLAGPDIPASQSKYSYSPNELQVFEPWVQLTPPAAVLPLQAVVTSEAPILEKEPNDSREQATSITTVYASGVIQTKGDVDRYAVEMKKGQKLQARIWAKQLGLPLDAIVSVETPDGKVMTSSDDVSELNRDPLLTWTATSEGQHQIVVEDLMHQGSAQHAYVLEVRPPEPDFQVDLVDVKALLLEAGKTVSLKAKIKRLNGFKAPLVVRASGLPVGVHAPDVTVPDKDGEVELKIHAAVNAPASGQPIQVEVWTGGEGAQMHVAQGALRGENQRGTSLLDTTSQVWVTVKPKRD</sequence>
<evidence type="ECO:0000313" key="2">
    <source>
        <dbReference type="Proteomes" id="UP000190774"/>
    </source>
</evidence>
<organism evidence="1 2">
    <name type="scientific">Prosthecobacter debontii</name>
    <dbReference type="NCBI Taxonomy" id="48467"/>
    <lineage>
        <taxon>Bacteria</taxon>
        <taxon>Pseudomonadati</taxon>
        <taxon>Verrucomicrobiota</taxon>
        <taxon>Verrucomicrobiia</taxon>
        <taxon>Verrucomicrobiales</taxon>
        <taxon>Verrucomicrobiaceae</taxon>
        <taxon>Prosthecobacter</taxon>
    </lineage>
</organism>
<dbReference type="EMBL" id="FUYE01000020">
    <property type="protein sequence ID" value="SKB06428.1"/>
    <property type="molecule type" value="Genomic_DNA"/>
</dbReference>
<accession>A0A1T4YXZ2</accession>
<protein>
    <recommendedName>
        <fullName evidence="3">Pre-peptidase C-terminal domain-containing protein</fullName>
    </recommendedName>
</protein>
<dbReference type="RefSeq" id="WP_139373424.1">
    <property type="nucleotide sequence ID" value="NZ_FUYE01000020.1"/>
</dbReference>
<name>A0A1T4YXZ2_9BACT</name>
<reference evidence="2" key="1">
    <citation type="submission" date="2017-02" db="EMBL/GenBank/DDBJ databases">
        <authorList>
            <person name="Varghese N."/>
            <person name="Submissions S."/>
        </authorList>
    </citation>
    <scope>NUCLEOTIDE SEQUENCE [LARGE SCALE GENOMIC DNA]</scope>
    <source>
        <strain evidence="2">ATCC 700200</strain>
    </source>
</reference>